<dbReference type="InterPro" id="IPR013525">
    <property type="entry name" value="ABC2_TM"/>
</dbReference>
<feature type="domain" description="ABC-2 type transporter transmembrane" evidence="6">
    <location>
        <begin position="23"/>
        <end position="158"/>
    </location>
</feature>
<evidence type="ECO:0000256" key="3">
    <source>
        <dbReference type="ARBA" id="ARBA00022989"/>
    </source>
</evidence>
<evidence type="ECO:0000256" key="4">
    <source>
        <dbReference type="ARBA" id="ARBA00023136"/>
    </source>
</evidence>
<proteinExistence type="predicted"/>
<dbReference type="Proteomes" id="UP000030016">
    <property type="component" value="Unassembled WGS sequence"/>
</dbReference>
<feature type="domain" description="ABC-2 type transporter transmembrane" evidence="6">
    <location>
        <begin position="327"/>
        <end position="693"/>
    </location>
</feature>
<dbReference type="EMBL" id="JDRX01000029">
    <property type="protein sequence ID" value="KGN00820.1"/>
    <property type="molecule type" value="Genomic_DNA"/>
</dbReference>
<keyword evidence="4 5" id="KW-0472">Membrane</keyword>
<feature type="transmembrane region" description="Helical" evidence="5">
    <location>
        <begin position="679"/>
        <end position="696"/>
    </location>
</feature>
<dbReference type="InterPro" id="IPR017500">
    <property type="entry name" value="Phage_infect_YhgE_N"/>
</dbReference>
<evidence type="ECO:0000256" key="5">
    <source>
        <dbReference type="SAM" id="Phobius"/>
    </source>
</evidence>
<protein>
    <submittedName>
        <fullName evidence="7">Phage infection protein</fullName>
    </submittedName>
</protein>
<comment type="caution">
    <text evidence="7">The sequence shown here is derived from an EMBL/GenBank/DDBJ whole genome shotgun (WGS) entry which is preliminary data.</text>
</comment>
<dbReference type="GO" id="GO:0140359">
    <property type="term" value="F:ABC-type transporter activity"/>
    <property type="evidence" value="ECO:0007669"/>
    <property type="project" value="InterPro"/>
</dbReference>
<organism evidence="7 8">
    <name type="scientific">Clostridium novyi A str. 4570</name>
    <dbReference type="NCBI Taxonomy" id="1444290"/>
    <lineage>
        <taxon>Bacteria</taxon>
        <taxon>Bacillati</taxon>
        <taxon>Bacillota</taxon>
        <taxon>Clostridia</taxon>
        <taxon>Eubacteriales</taxon>
        <taxon>Clostridiaceae</taxon>
        <taxon>Clostridium</taxon>
    </lineage>
</organism>
<dbReference type="NCBIfam" id="TIGR03062">
    <property type="entry name" value="pip_yhgE_Cterm"/>
    <property type="match status" value="1"/>
</dbReference>
<gene>
    <name evidence="7" type="ORF">Z969_09460</name>
</gene>
<dbReference type="PANTHER" id="PTHR43077:SF10">
    <property type="entry name" value="TRANSPORT PERMEASE PROTEIN"/>
    <property type="match status" value="1"/>
</dbReference>
<comment type="subcellular location">
    <subcellularLocation>
        <location evidence="1">Membrane</location>
        <topology evidence="1">Multi-pass membrane protein</topology>
    </subcellularLocation>
</comment>
<feature type="transmembrane region" description="Helical" evidence="5">
    <location>
        <begin position="522"/>
        <end position="541"/>
    </location>
</feature>
<dbReference type="NCBIfam" id="TIGR03061">
    <property type="entry name" value="pip_yhgE_Nterm"/>
    <property type="match status" value="1"/>
</dbReference>
<dbReference type="PANTHER" id="PTHR43077">
    <property type="entry name" value="TRANSPORT PERMEASE YVFS-RELATED"/>
    <property type="match status" value="1"/>
</dbReference>
<dbReference type="Pfam" id="PF12698">
    <property type="entry name" value="ABC2_membrane_3"/>
    <property type="match status" value="2"/>
</dbReference>
<dbReference type="RefSeq" id="WP_039250664.1">
    <property type="nucleotide sequence ID" value="NZ_JDRX01000029.1"/>
</dbReference>
<feature type="transmembrane region" description="Helical" evidence="5">
    <location>
        <begin position="20"/>
        <end position="38"/>
    </location>
</feature>
<name>A0AA89CQS5_CLONO</name>
<feature type="transmembrane region" description="Helical" evidence="5">
    <location>
        <begin position="624"/>
        <end position="647"/>
    </location>
</feature>
<evidence type="ECO:0000256" key="2">
    <source>
        <dbReference type="ARBA" id="ARBA00022692"/>
    </source>
</evidence>
<keyword evidence="3 5" id="KW-1133">Transmembrane helix</keyword>
<evidence type="ECO:0000259" key="6">
    <source>
        <dbReference type="Pfam" id="PF12698"/>
    </source>
</evidence>
<evidence type="ECO:0000313" key="7">
    <source>
        <dbReference type="EMBL" id="KGN00820.1"/>
    </source>
</evidence>
<accession>A0AA89CQS5</accession>
<dbReference type="GO" id="GO:0016020">
    <property type="term" value="C:membrane"/>
    <property type="evidence" value="ECO:0007669"/>
    <property type="project" value="UniProtKB-SubCell"/>
</dbReference>
<dbReference type="AlphaFoldDB" id="A0AA89CQS5"/>
<keyword evidence="2 5" id="KW-0812">Transmembrane</keyword>
<dbReference type="InterPro" id="IPR051328">
    <property type="entry name" value="T7SS_ABC-Transporter"/>
</dbReference>
<feature type="transmembrane region" description="Helical" evidence="5">
    <location>
        <begin position="593"/>
        <end position="612"/>
    </location>
</feature>
<dbReference type="Gene3D" id="3.40.1710.10">
    <property type="entry name" value="abc type-2 transporter like domain"/>
    <property type="match status" value="1"/>
</dbReference>
<dbReference type="InterPro" id="IPR017501">
    <property type="entry name" value="Phage_infect_YhgE_C"/>
</dbReference>
<evidence type="ECO:0000313" key="8">
    <source>
        <dbReference type="Proteomes" id="UP000030016"/>
    </source>
</evidence>
<reference evidence="7 8" key="1">
    <citation type="submission" date="2014-01" db="EMBL/GenBank/DDBJ databases">
        <title>Plasmidome dynamics in the species complex Clostridium novyi sensu lato converts strains of independent lineages into distinctly different pathogens.</title>
        <authorList>
            <person name="Skarin H."/>
            <person name="Segerman B."/>
        </authorList>
    </citation>
    <scope>NUCLEOTIDE SEQUENCE [LARGE SCALE GENOMIC DNA]</scope>
    <source>
        <strain evidence="7 8">4570</strain>
    </source>
</reference>
<evidence type="ECO:0000256" key="1">
    <source>
        <dbReference type="ARBA" id="ARBA00004141"/>
    </source>
</evidence>
<sequence length="719" mass="79356">MKNAFKVYKRDVKKVVTNWVALVIIMGLMILPSLYAWFNIKASWDPYSNTKGISVAVVNKDNGANFKNLRIDAGRDIVKELEGNDKIGWKFVDEKEAKSGVEDGKYYASVVIPEDFSEKLLSIVKDKQEKPSLIYSVNEKVNAIAPKITDKGVTTVQSEVSKTFVKTVNKKVLDIMNQVGVELDKSKPKLKELITMILYVDDRMPEINMGIDELQKGAITADEFLVKIKKDIPLLQETIIKANGIASTGSVFLNKTKDGLQKTAPYIKQDLILAKDLSSSAEVLTKEGANVISESAPRAKEFFTKAKDKYINVQDNLNSVIDLLNYLDRNNSSKVISNLKGKLNSAKAKINSKVSDLNAIIAAIDRGEQPSVSMLNRLSDRATNITPVLNDIVGRFDYEILPDINKFIGELTTVADNTVTILNNANEKIPELTGLLDKAGTGAVKASDIIKLLKEKLPPIEKSIHEVAEKLRKLDADKQLNEVIELLKNNAVSESEFIANPISIKEHKIFPIPNYGSGMSPFFTTLSLWVGALLLVSLLSVEVKEIEGVELNTSDIYFGRYLTFMTIALFQALIVSLGDIFILKTYVVDKVPFVLMSLFISIVFSIIIYSLVSIFGNVGKAMGVILLVLQISASGGTFPIQVTPAFFQRLNPFLPFTYAIGGMRETVGGILKSVLARDISILCVYAAVPLLVSVQLKHKLRGMNKKLVSKLKECGLVGH</sequence>
<feature type="transmembrane region" description="Helical" evidence="5">
    <location>
        <begin position="561"/>
        <end position="587"/>
    </location>
</feature>